<sequence>MDYVNSIPQYHLAADDYLFNVIENGEQISMPVMLRTERGSLKIKNSELTRLHIPYKPSKEGYIYLAEIKHLKFTVDYKNSLLKITVPETWLPVNKLTLKDSWTQGFYSTSVTPGMFLDYNLYNENHTGERYSSAWLDANYFNHYSYLNISGRYFRTQEGKSDFQRFIRESTSWVLSDRKNSRNIVIGDMQSTSNNGFDGVYMGGVQFKSNFSLRPDVVTYPSISLQGTAATPSTLDFFVNGYRKTEQKVGSGPYVINDIPFINGNGTMTVVTNNSTGQKVSTTIPFNVKTDMLKPGWNDYNLSTGWLRYNYGLANSEYKDFAVNGYWRRGLINWLTLVTHAEEASGLQDGALGGQFNLGEYGSLDAIYQISHDRKGSASKSYIGYSKDFGFGSVSMSHINSVSGFRDLASYDYDADFHAITDQVFYSQSLGDRYGYLGMGLIHQNFDHIDEHNILNVSYSNVFFNDLSITFSFSHEASSRKNDVFMVGFSLPLGSNTVISQQNQFTEYGGNYTTSVSHNSNNKTGIDWSGSITRSPQLQGRSLYKNFSSDWKGDKFTAGGGFYGEDQMSYWESLSGSVVFMNNSISFARQTGDSFVKVDTNGISGVHYFANGVEQGVTDSNGYGFISDLLPYQDNSVTISPESLPSDVLSENTSERVFLPSHAGYNVYFDLKKADSLVNLRLKLSSGINPPVGSIMYDAAGNDIGLVGYSGLVQIKDQSSGDTIYVRKNTMPECSFIIPKSRYSGVEDVLCIKAK</sequence>
<dbReference type="AlphaFoldDB" id="A0A2M9WHY6"/>
<dbReference type="OrthoDB" id="8587at2"/>
<keyword evidence="2" id="KW-1185">Reference proteome</keyword>
<dbReference type="STRING" id="1076549.HA45_21805"/>
<dbReference type="InterPro" id="IPR000015">
    <property type="entry name" value="Fimb_usher"/>
</dbReference>
<dbReference type="Gene3D" id="2.60.40.2610">
    <property type="entry name" value="Outer membrane usher protein FimD, plug domain"/>
    <property type="match status" value="1"/>
</dbReference>
<dbReference type="Pfam" id="PF00577">
    <property type="entry name" value="Usher"/>
    <property type="match status" value="1"/>
</dbReference>
<comment type="caution">
    <text evidence="1">The sequence shown here is derived from an EMBL/GenBank/DDBJ whole genome shotgun (WGS) entry which is preliminary data.</text>
</comment>
<evidence type="ECO:0000313" key="2">
    <source>
        <dbReference type="Proteomes" id="UP000232062"/>
    </source>
</evidence>
<dbReference type="Gene3D" id="2.60.40.3110">
    <property type="match status" value="1"/>
</dbReference>
<reference evidence="1 2" key="1">
    <citation type="submission" date="2017-11" db="EMBL/GenBank/DDBJ databases">
        <title>The genome sequence of Pantoea rodasii DSM 26611.</title>
        <authorList>
            <person name="Gao J."/>
            <person name="Mao X."/>
            <person name="Sun J."/>
        </authorList>
    </citation>
    <scope>NUCLEOTIDE SEQUENCE [LARGE SCALE GENOMIC DNA]</scope>
    <source>
        <strain evidence="1 2">DSM 26611</strain>
    </source>
</reference>
<dbReference type="GO" id="GO:0009279">
    <property type="term" value="C:cell outer membrane"/>
    <property type="evidence" value="ECO:0007669"/>
    <property type="project" value="TreeGrafter"/>
</dbReference>
<accession>A0A2M9WHY6</accession>
<dbReference type="EMBL" id="PIQI01000007">
    <property type="protein sequence ID" value="PJZ07151.1"/>
    <property type="molecule type" value="Genomic_DNA"/>
</dbReference>
<dbReference type="PANTHER" id="PTHR30451">
    <property type="entry name" value="OUTER MEMBRANE USHER PROTEIN"/>
    <property type="match status" value="1"/>
</dbReference>
<dbReference type="RefSeq" id="WP_100700180.1">
    <property type="nucleotide sequence ID" value="NZ_MLFP01000031.1"/>
</dbReference>
<dbReference type="GO" id="GO:0015473">
    <property type="term" value="F:fimbrial usher porin activity"/>
    <property type="evidence" value="ECO:0007669"/>
    <property type="project" value="InterPro"/>
</dbReference>
<protein>
    <recommendedName>
        <fullName evidence="3">Fimbrial biogenesis outer membrane usher protein</fullName>
    </recommendedName>
</protein>
<proteinExistence type="predicted"/>
<name>A0A2M9WHY6_9GAMM</name>
<evidence type="ECO:0000313" key="1">
    <source>
        <dbReference type="EMBL" id="PJZ07151.1"/>
    </source>
</evidence>
<dbReference type="PANTHER" id="PTHR30451:SF5">
    <property type="entry name" value="SLR0019 PROTEIN"/>
    <property type="match status" value="1"/>
</dbReference>
<dbReference type="InterPro" id="IPR042186">
    <property type="entry name" value="FimD_plug_dom"/>
</dbReference>
<gene>
    <name evidence="1" type="ORF">PRCB_02490</name>
</gene>
<dbReference type="GO" id="GO:0009297">
    <property type="term" value="P:pilus assembly"/>
    <property type="evidence" value="ECO:0007669"/>
    <property type="project" value="InterPro"/>
</dbReference>
<dbReference type="Proteomes" id="UP000232062">
    <property type="component" value="Unassembled WGS sequence"/>
</dbReference>
<organism evidence="1 2">
    <name type="scientific">Pantoea rodasii</name>
    <dbReference type="NCBI Taxonomy" id="1076549"/>
    <lineage>
        <taxon>Bacteria</taxon>
        <taxon>Pseudomonadati</taxon>
        <taxon>Pseudomonadota</taxon>
        <taxon>Gammaproteobacteria</taxon>
        <taxon>Enterobacterales</taxon>
        <taxon>Erwiniaceae</taxon>
        <taxon>Pantoea</taxon>
    </lineage>
</organism>
<evidence type="ECO:0008006" key="3">
    <source>
        <dbReference type="Google" id="ProtNLM"/>
    </source>
</evidence>